<name>A0A0D6ZAF0_9BACI</name>
<feature type="domain" description="HTH HARE-type" evidence="8">
    <location>
        <begin position="14"/>
        <end position="81"/>
    </location>
</feature>
<organism evidence="9 10">
    <name type="scientific">Mesobacillus subterraneus</name>
    <dbReference type="NCBI Taxonomy" id="285983"/>
    <lineage>
        <taxon>Bacteria</taxon>
        <taxon>Bacillati</taxon>
        <taxon>Bacillota</taxon>
        <taxon>Bacilli</taxon>
        <taxon>Bacillales</taxon>
        <taxon>Bacillaceae</taxon>
        <taxon>Mesobacillus</taxon>
    </lineage>
</organism>
<comment type="caution">
    <text evidence="9">The sequence shown here is derived from an EMBL/GenBank/DDBJ whole genome shotgun (WGS) entry which is preliminary data.</text>
</comment>
<dbReference type="InterPro" id="IPR029757">
    <property type="entry name" value="RpoE"/>
</dbReference>
<reference evidence="9 10" key="1">
    <citation type="submission" date="2015-01" db="EMBL/GenBank/DDBJ databases">
        <title>Draft genome sequences of the supercritical CO2 tolerant bacteria Bacillus subterraneus MITOT1 and Bacillus cereus MIT0214.</title>
        <authorList>
            <person name="Peet K.C."/>
            <person name="Thompson J.R."/>
        </authorList>
    </citation>
    <scope>NUCLEOTIDE SEQUENCE [LARGE SCALE GENOMIC DNA]</scope>
    <source>
        <strain evidence="9 10">MITOT1</strain>
    </source>
</reference>
<dbReference type="HAMAP" id="MF_00357">
    <property type="entry name" value="RNApol_bact_RpoE"/>
    <property type="match status" value="1"/>
</dbReference>
<dbReference type="Gene3D" id="1.10.10.1250">
    <property type="entry name" value="RNA polymerase, subunit delta, N-terminal domain"/>
    <property type="match status" value="1"/>
</dbReference>
<evidence type="ECO:0000313" key="10">
    <source>
        <dbReference type="Proteomes" id="UP000032512"/>
    </source>
</evidence>
<proteinExistence type="inferred from homology"/>
<keyword evidence="2 6" id="KW-0240">DNA-directed RNA polymerase</keyword>
<evidence type="ECO:0000256" key="7">
    <source>
        <dbReference type="SAM" id="MobiDB-lite"/>
    </source>
</evidence>
<dbReference type="EMBL" id="JXIQ01000068">
    <property type="protein sequence ID" value="KIY22497.1"/>
    <property type="molecule type" value="Genomic_DNA"/>
</dbReference>
<evidence type="ECO:0000256" key="1">
    <source>
        <dbReference type="ARBA" id="ARBA00009828"/>
    </source>
</evidence>
<gene>
    <name evidence="6" type="primary">rpoE</name>
    <name evidence="9" type="ORF">UB32_08150</name>
</gene>
<evidence type="ECO:0000256" key="4">
    <source>
        <dbReference type="ARBA" id="ARBA00022695"/>
    </source>
</evidence>
<dbReference type="AlphaFoldDB" id="A0A0D6ZAF0"/>
<protein>
    <recommendedName>
        <fullName evidence="6">Probable DNA-directed RNA polymerase subunit delta</fullName>
    </recommendedName>
    <alternativeName>
        <fullName evidence="6">RNAP delta factor</fullName>
    </alternativeName>
</protein>
<dbReference type="RefSeq" id="WP_044392754.1">
    <property type="nucleotide sequence ID" value="NZ_JXIQ01000068.1"/>
</dbReference>
<dbReference type="NCBIfam" id="TIGR04567">
    <property type="entry name" value="RNAP_delt_lowGC"/>
    <property type="match status" value="1"/>
</dbReference>
<sequence length="189" mass="22325">MSLSQYSKEELQEMSMIEVGFEILKEKKQAITFQELMAEVKKLLKLDKADVAEKTVQFYTDINIDGRFMSQSEGRWGLRVWYPVDQMEEDNVTTVKPKKKKAKKVVAEEDLDLEEFDEIDEEDLDYDAIDEFDDEDDDDDDVLEDDEEDFDDDLEDSDDFEDDEKLLEDEDADLPLEEEDLEDEDEEER</sequence>
<dbReference type="PROSITE" id="PS51913">
    <property type="entry name" value="HTH_HARE"/>
    <property type="match status" value="1"/>
</dbReference>
<dbReference type="Pfam" id="PF05066">
    <property type="entry name" value="HARE-HTH"/>
    <property type="match status" value="1"/>
</dbReference>
<dbReference type="Proteomes" id="UP000032512">
    <property type="component" value="Unassembled WGS sequence"/>
</dbReference>
<comment type="function">
    <text evidence="6">Participates in both the initiation and recycling phases of transcription. In the presence of the delta subunit, RNAP displays an increased specificity of transcription, a decreased affinity for nucleic acids, and an increased efficiency of RNA synthesis because of enhanced recycling.</text>
</comment>
<dbReference type="GO" id="GO:0003899">
    <property type="term" value="F:DNA-directed RNA polymerase activity"/>
    <property type="evidence" value="ECO:0007669"/>
    <property type="project" value="UniProtKB-UniRule"/>
</dbReference>
<dbReference type="GO" id="GO:0000428">
    <property type="term" value="C:DNA-directed RNA polymerase complex"/>
    <property type="evidence" value="ECO:0007669"/>
    <property type="project" value="UniProtKB-KW"/>
</dbReference>
<dbReference type="InterPro" id="IPR038087">
    <property type="entry name" value="RNAP_delta_N_dom_sf"/>
</dbReference>
<comment type="similarity">
    <text evidence="1 6">Belongs to the RpoE family.</text>
</comment>
<dbReference type="PATRIC" id="fig|285983.3.peg.140"/>
<keyword evidence="5 6" id="KW-0804">Transcription</keyword>
<evidence type="ECO:0000256" key="6">
    <source>
        <dbReference type="HAMAP-Rule" id="MF_00357"/>
    </source>
</evidence>
<dbReference type="InterPro" id="IPR007759">
    <property type="entry name" value="Asxl_HARE-HTH"/>
</dbReference>
<evidence type="ECO:0000259" key="8">
    <source>
        <dbReference type="PROSITE" id="PS51913"/>
    </source>
</evidence>
<evidence type="ECO:0000256" key="2">
    <source>
        <dbReference type="ARBA" id="ARBA00022478"/>
    </source>
</evidence>
<keyword evidence="10" id="KW-1185">Reference proteome</keyword>
<feature type="region of interest" description="Disordered" evidence="7">
    <location>
        <begin position="115"/>
        <end position="189"/>
    </location>
</feature>
<keyword evidence="4 6" id="KW-0548">Nucleotidyltransferase</keyword>
<evidence type="ECO:0000256" key="3">
    <source>
        <dbReference type="ARBA" id="ARBA00022679"/>
    </source>
</evidence>
<dbReference type="GO" id="GO:0006355">
    <property type="term" value="P:regulation of DNA-templated transcription"/>
    <property type="evidence" value="ECO:0007669"/>
    <property type="project" value="UniProtKB-UniRule"/>
</dbReference>
<dbReference type="OrthoDB" id="401223at2"/>
<dbReference type="GO" id="GO:0006351">
    <property type="term" value="P:DNA-templated transcription"/>
    <property type="evidence" value="ECO:0007669"/>
    <property type="project" value="InterPro"/>
</dbReference>
<evidence type="ECO:0000313" key="9">
    <source>
        <dbReference type="EMBL" id="KIY22497.1"/>
    </source>
</evidence>
<comment type="subunit">
    <text evidence="6">RNAP is composed of a core of 2 alpha, a beta and a beta' subunits. The core is associated with a delta subunit and one of several sigma factors.</text>
</comment>
<accession>A0A0D6ZAF0</accession>
<keyword evidence="3 6" id="KW-0808">Transferase</keyword>
<evidence type="ECO:0000256" key="5">
    <source>
        <dbReference type="ARBA" id="ARBA00023163"/>
    </source>
</evidence>